<dbReference type="InterPro" id="IPR038369">
    <property type="entry name" value="SpoVAD_sf"/>
</dbReference>
<dbReference type="Proteomes" id="UP000663505">
    <property type="component" value="Chromosome"/>
</dbReference>
<dbReference type="AlphaFoldDB" id="A0A9X7Z4W9"/>
<evidence type="ECO:0000313" key="2">
    <source>
        <dbReference type="Proteomes" id="UP000663505"/>
    </source>
</evidence>
<dbReference type="InterPro" id="IPR010894">
    <property type="entry name" value="SpoVAD"/>
</dbReference>
<protein>
    <submittedName>
        <fullName evidence="1">Stage V sporulation protein AD</fullName>
    </submittedName>
</protein>
<reference evidence="1 2" key="1">
    <citation type="submission" date="2021-02" db="EMBL/GenBank/DDBJ databases">
        <title>Alicyclobacillus curvatus sp. nov. and Alicyclobacillus mengziensis sp. nov., two acidophilic bacteria isolated from acid mine drainage.</title>
        <authorList>
            <person name="Huang Y."/>
        </authorList>
    </citation>
    <scope>NUCLEOTIDE SEQUENCE [LARGE SCALE GENOMIC DNA]</scope>
    <source>
        <strain evidence="1 2">S30H14</strain>
    </source>
</reference>
<dbReference type="EMBL" id="CP071182">
    <property type="protein sequence ID" value="QSO45782.1"/>
    <property type="molecule type" value="Genomic_DNA"/>
</dbReference>
<sequence length="337" mass="36020">MKKLGRQTWQFDTEPRVLSTGTVAGKVESEGPLGQWFDVRLVQDGMQDASWERDEQNLMRQAVETALAKAKLSPNDVDVALGGDLNAQLTGFYFGLRDFNFPELGLYSACSTMTQSMALAGLLVDVGAAHTVLAGTSSHNSTAERQFRFPTEYGAQKPETAQRTVTGAGMAVVGAGAGNVVIREATIGEVVDFGIKNPWEYGAAMAPAAFRTIMTHLDATGRKIDDFDCIATGDLGRIGHAILRDLFAQQGEDPGNILTDCGMLIYAPEQPEVFSGGSGAACSSLVTFGYLLEKLRIGTWSRILVAATGALLSTFTSQQKDSIPAISHAVVFERRGG</sequence>
<dbReference type="NCBIfam" id="TIGR02845">
    <property type="entry name" value="spore_V_AD"/>
    <property type="match status" value="1"/>
</dbReference>
<dbReference type="NCBIfam" id="NF006160">
    <property type="entry name" value="PRK08304.1"/>
    <property type="match status" value="1"/>
</dbReference>
<dbReference type="RefSeq" id="WP_206655155.1">
    <property type="nucleotide sequence ID" value="NZ_CP071182.1"/>
</dbReference>
<organism evidence="1 2">
    <name type="scientific">Alicyclobacillus mengziensis</name>
    <dbReference type="NCBI Taxonomy" id="2931921"/>
    <lineage>
        <taxon>Bacteria</taxon>
        <taxon>Bacillati</taxon>
        <taxon>Bacillota</taxon>
        <taxon>Bacilli</taxon>
        <taxon>Bacillales</taxon>
        <taxon>Alicyclobacillaceae</taxon>
        <taxon>Alicyclobacillus</taxon>
    </lineage>
</organism>
<gene>
    <name evidence="1" type="primary">spoVAD</name>
    <name evidence="1" type="ORF">JZ786_14640</name>
</gene>
<keyword evidence="2" id="KW-1185">Reference proteome</keyword>
<name>A0A9X7Z4W9_9BACL</name>
<dbReference type="GO" id="GO:0016746">
    <property type="term" value="F:acyltransferase activity"/>
    <property type="evidence" value="ECO:0007669"/>
    <property type="project" value="InterPro"/>
</dbReference>
<dbReference type="Gene3D" id="3.40.47.40">
    <property type="entry name" value="Stage V sporulation protein AD"/>
    <property type="match status" value="1"/>
</dbReference>
<dbReference type="PIRSF" id="PIRSF011570">
    <property type="entry name" value="SpoVAD"/>
    <property type="match status" value="1"/>
</dbReference>
<dbReference type="InterPro" id="IPR016039">
    <property type="entry name" value="Thiolase-like"/>
</dbReference>
<dbReference type="SUPFAM" id="SSF53901">
    <property type="entry name" value="Thiolase-like"/>
    <property type="match status" value="1"/>
</dbReference>
<evidence type="ECO:0000313" key="1">
    <source>
        <dbReference type="EMBL" id="QSO45782.1"/>
    </source>
</evidence>
<dbReference type="Pfam" id="PF07451">
    <property type="entry name" value="SpoVAD"/>
    <property type="match status" value="1"/>
</dbReference>
<dbReference type="KEGG" id="afx:JZ786_14640"/>
<proteinExistence type="predicted"/>
<accession>A0A9X7Z4W9</accession>